<gene>
    <name evidence="2" type="ORF">BDV39DRAFT_181291</name>
</gene>
<sequence>MSQHIIIVVVYRDTELFVLFVVLCALDLFGHSVSYSYNTGTRNQVDQGVNMAFAHPAKASNCN</sequence>
<protein>
    <submittedName>
        <fullName evidence="2">Uncharacterized protein</fullName>
    </submittedName>
</protein>
<keyword evidence="1" id="KW-0472">Membrane</keyword>
<accession>A0A5N6WSV0</accession>
<evidence type="ECO:0000313" key="3">
    <source>
        <dbReference type="Proteomes" id="UP000325945"/>
    </source>
</evidence>
<dbReference type="AlphaFoldDB" id="A0A5N6WSV0"/>
<dbReference type="Proteomes" id="UP000325945">
    <property type="component" value="Unassembled WGS sequence"/>
</dbReference>
<organism evidence="2 3">
    <name type="scientific">Aspergillus sergii</name>
    <dbReference type="NCBI Taxonomy" id="1034303"/>
    <lineage>
        <taxon>Eukaryota</taxon>
        <taxon>Fungi</taxon>
        <taxon>Dikarya</taxon>
        <taxon>Ascomycota</taxon>
        <taxon>Pezizomycotina</taxon>
        <taxon>Eurotiomycetes</taxon>
        <taxon>Eurotiomycetidae</taxon>
        <taxon>Eurotiales</taxon>
        <taxon>Aspergillaceae</taxon>
        <taxon>Aspergillus</taxon>
        <taxon>Aspergillus subgen. Circumdati</taxon>
    </lineage>
</organism>
<proteinExistence type="predicted"/>
<dbReference type="EMBL" id="ML741823">
    <property type="protein sequence ID" value="KAE8323941.1"/>
    <property type="molecule type" value="Genomic_DNA"/>
</dbReference>
<evidence type="ECO:0000313" key="2">
    <source>
        <dbReference type="EMBL" id="KAE8323941.1"/>
    </source>
</evidence>
<keyword evidence="1" id="KW-0812">Transmembrane</keyword>
<name>A0A5N6WSV0_9EURO</name>
<reference evidence="3" key="1">
    <citation type="submission" date="2019-04" db="EMBL/GenBank/DDBJ databases">
        <title>Friends and foes A comparative genomics studyof 23 Aspergillus species from section Flavi.</title>
        <authorList>
            <consortium name="DOE Joint Genome Institute"/>
            <person name="Kjaerbolling I."/>
            <person name="Vesth T."/>
            <person name="Frisvad J.C."/>
            <person name="Nybo J.L."/>
            <person name="Theobald S."/>
            <person name="Kildgaard S."/>
            <person name="Isbrandt T."/>
            <person name="Kuo A."/>
            <person name="Sato A."/>
            <person name="Lyhne E.K."/>
            <person name="Kogle M.E."/>
            <person name="Wiebenga A."/>
            <person name="Kun R.S."/>
            <person name="Lubbers R.J."/>
            <person name="Makela M.R."/>
            <person name="Barry K."/>
            <person name="Chovatia M."/>
            <person name="Clum A."/>
            <person name="Daum C."/>
            <person name="Haridas S."/>
            <person name="He G."/>
            <person name="LaButti K."/>
            <person name="Lipzen A."/>
            <person name="Mondo S."/>
            <person name="Riley R."/>
            <person name="Salamov A."/>
            <person name="Simmons B.A."/>
            <person name="Magnuson J.K."/>
            <person name="Henrissat B."/>
            <person name="Mortensen U.H."/>
            <person name="Larsen T.O."/>
            <person name="Devries R.P."/>
            <person name="Grigoriev I.V."/>
            <person name="Machida M."/>
            <person name="Baker S.E."/>
            <person name="Andersen M.R."/>
        </authorList>
    </citation>
    <scope>NUCLEOTIDE SEQUENCE [LARGE SCALE GENOMIC DNA]</scope>
    <source>
        <strain evidence="3">CBS 130017</strain>
    </source>
</reference>
<feature type="transmembrane region" description="Helical" evidence="1">
    <location>
        <begin position="16"/>
        <end position="37"/>
    </location>
</feature>
<keyword evidence="1" id="KW-1133">Transmembrane helix</keyword>
<evidence type="ECO:0000256" key="1">
    <source>
        <dbReference type="SAM" id="Phobius"/>
    </source>
</evidence>
<keyword evidence="3" id="KW-1185">Reference proteome</keyword>